<feature type="domain" description="F5/8 type C" evidence="2">
    <location>
        <begin position="1094"/>
        <end position="1244"/>
    </location>
</feature>
<proteinExistence type="predicted"/>
<dbReference type="CDD" id="cd00057">
    <property type="entry name" value="FA58C"/>
    <property type="match status" value="6"/>
</dbReference>
<dbReference type="PROSITE" id="PS01285">
    <property type="entry name" value="FA58C_1"/>
    <property type="match status" value="5"/>
</dbReference>
<dbReference type="PROSITE" id="PS50022">
    <property type="entry name" value="FA58C_3"/>
    <property type="match status" value="8"/>
</dbReference>
<dbReference type="InterPro" id="IPR008979">
    <property type="entry name" value="Galactose-bd-like_sf"/>
</dbReference>
<feature type="domain" description="F5/8 type C" evidence="2">
    <location>
        <begin position="263"/>
        <end position="483"/>
    </location>
</feature>
<dbReference type="SMART" id="SM00231">
    <property type="entry name" value="FA58C"/>
    <property type="match status" value="6"/>
</dbReference>
<feature type="domain" description="F5/8 type C" evidence="2">
    <location>
        <begin position="899"/>
        <end position="1049"/>
    </location>
</feature>
<protein>
    <submittedName>
        <fullName evidence="3">Coagulation factor VIII</fullName>
    </submittedName>
</protein>
<dbReference type="Gene3D" id="2.60.120.260">
    <property type="entry name" value="Galactose-binding domain-like"/>
    <property type="match status" value="10"/>
</dbReference>
<dbReference type="Pfam" id="PF00754">
    <property type="entry name" value="F5_F8_type_C"/>
    <property type="match status" value="7"/>
</dbReference>
<feature type="domain" description="F5/8 type C" evidence="2">
    <location>
        <begin position="505"/>
        <end position="649"/>
    </location>
</feature>
<keyword evidence="1" id="KW-1015">Disulfide bond</keyword>
<dbReference type="PANTHER" id="PTHR24543:SF325">
    <property type="entry name" value="F5_8 TYPE C DOMAIN-CONTAINING PROTEIN"/>
    <property type="match status" value="1"/>
</dbReference>
<dbReference type="FunFam" id="2.60.120.260:FF:000016">
    <property type="entry name" value="Contactin-associated protein-like 4 isoform 1"/>
    <property type="match status" value="3"/>
</dbReference>
<dbReference type="InterPro" id="IPR000421">
    <property type="entry name" value="FA58C"/>
</dbReference>
<evidence type="ECO:0000259" key="2">
    <source>
        <dbReference type="PROSITE" id="PS50022"/>
    </source>
</evidence>
<evidence type="ECO:0000313" key="3">
    <source>
        <dbReference type="EMBL" id="KAK2554622.1"/>
    </source>
</evidence>
<gene>
    <name evidence="3" type="ORF">P5673_023854</name>
</gene>
<feature type="domain" description="F5/8 type C" evidence="2">
    <location>
        <begin position="697"/>
        <end position="847"/>
    </location>
</feature>
<comment type="caution">
    <text evidence="3">The sequence shown here is derived from an EMBL/GenBank/DDBJ whole genome shotgun (WGS) entry which is preliminary data.</text>
</comment>
<evidence type="ECO:0000313" key="4">
    <source>
        <dbReference type="Proteomes" id="UP001249851"/>
    </source>
</evidence>
<dbReference type="PANTHER" id="PTHR24543">
    <property type="entry name" value="MULTICOPPER OXIDASE-RELATED"/>
    <property type="match status" value="1"/>
</dbReference>
<dbReference type="SUPFAM" id="SSF49785">
    <property type="entry name" value="Galactose-binding domain-like"/>
    <property type="match status" value="10"/>
</dbReference>
<reference evidence="3" key="1">
    <citation type="journal article" date="2023" name="G3 (Bethesda)">
        <title>Whole genome assembly and annotation of the endangered Caribbean coral Acropora cervicornis.</title>
        <authorList>
            <person name="Selwyn J.D."/>
            <person name="Vollmer S.V."/>
        </authorList>
    </citation>
    <scope>NUCLEOTIDE SEQUENCE</scope>
    <source>
        <strain evidence="3">K2</strain>
    </source>
</reference>
<organism evidence="3 4">
    <name type="scientific">Acropora cervicornis</name>
    <name type="common">Staghorn coral</name>
    <dbReference type="NCBI Taxonomy" id="6130"/>
    <lineage>
        <taxon>Eukaryota</taxon>
        <taxon>Metazoa</taxon>
        <taxon>Cnidaria</taxon>
        <taxon>Anthozoa</taxon>
        <taxon>Hexacorallia</taxon>
        <taxon>Scleractinia</taxon>
        <taxon>Astrocoeniina</taxon>
        <taxon>Acroporidae</taxon>
        <taxon>Acropora</taxon>
    </lineage>
</organism>
<dbReference type="Proteomes" id="UP001249851">
    <property type="component" value="Unassembled WGS sequence"/>
</dbReference>
<keyword evidence="4" id="KW-1185">Reference proteome</keyword>
<dbReference type="EMBL" id="JARQWQ010000068">
    <property type="protein sequence ID" value="KAK2554622.1"/>
    <property type="molecule type" value="Genomic_DNA"/>
</dbReference>
<reference evidence="3" key="2">
    <citation type="journal article" date="2023" name="Science">
        <title>Genomic signatures of disease resistance in endangered staghorn corals.</title>
        <authorList>
            <person name="Vollmer S.V."/>
            <person name="Selwyn J.D."/>
            <person name="Despard B.A."/>
            <person name="Roesel C.L."/>
        </authorList>
    </citation>
    <scope>NUCLEOTIDE SEQUENCE</scope>
    <source>
        <strain evidence="3">K2</strain>
    </source>
</reference>
<accession>A0AAD9Q4I2</accession>
<sequence>MRVEFYGCAIGPRCDKALGMKSGGIRSYQITASSSLDRNHGPNNARLHWQKSRARVGAWTTLYNNYYQWLQVNFKVPTRVIKISTQGRSDARQWVTKYYVEFSSDGYDFAEYKEGSSRKRLGLILKKFIIGIAASIPKTNRCNMPLGMEDKRIREGDISASSYYNANLAPWFGRLNHLYAWMARTRNTKQWLKINFGYVTQFKGIASQGRSNSNQWVTSYVVTFSRYGNTYVTYKENKRVKYYRYKNSDKVSSKASRGCIDICDVPLGMQDGRITPSMLTASSMINHYYGPWSARLRARNHGSMRGGWVAKYRNTNQWLQIDLGVKSRVKRICTQGRYDANQYVKSYTVSFSTKGDKFVPYKEGRKIRKKHLLTIPKTLVLLQLFQANIERFSLETGTATLWLPTRSILTSDVVTSEFTLTLGTDKLPCDWSYLGALLTFPANVDRYSIKTNALPYPIYGRYVRLQIRGWYSRIAIRIELYGCTWRYLKNREEVDFSYNPYEDKCRVPLGVEDKRITNGQLTASTYYNGNLSPWHGRLNHRWSWSVRTRNNRQWLQVNFQQIYRISGICTQGRQDASQWVKSYTLTYGLNAMDFVPFKENGRVKLFTANTDRHSVVCHRFKKRIAAMFVRVHPKSWYSWISMRIEFKGCSGNRDRNTAVMYPFNPPIRCQYLRVVPWSWRTRISMRVEAYGCYTDRCTMPLGMEDRRILSGSIRASSSHNYNHGPERARLNIVNAHGRTGAWVAKYRNNKQWLQIDCGQLTVVKGIATQGRREANQYVKTYVLSYSVKGARYRPYVSYGGVKTFPGNYDRKGVRTNSFDPPIYASYVRLNPRGWRSGIAIRMELYGCPWNPCDVPLGMEDGRVTKQAMTASSMLNYYYGPWNARLQARNRGSLRGGKLCNRPLGMQSGGIRNAAITSSSRWDNKHGPYLARLHNKRKGSYMGSWTARMQNAYQWLQIDLKKPHKAVRISTQGSSSDNRWVTSYYLLYSQYGVYFAYYYQRNVKRVFQANRDRNTIVSHPLIPPIRGRIVRIHIRSWYRYISMRLELYGCVIGRCHIPIGLEDGRIPSGALSASTSYNWKHGPDRARLNQVADRCNMPLGLADRRIPNPLITASSYHSFYCGPWNARLHQRRVSRLGGSWCARTNNQKQYLQVDFEALARLTGVATQGRHDADQWVKSYRIAFSKDGSNYFYYKERGVVKLYRGNFDRFIVVTHTFNRPITARYVRLHPVAYYGWMSMRAEFYGCVIVFPWECEQKRHCYAPPFPHAPRKGSAIPSQQMASLDLHAGRSPWMPSRSLFTSTRHGGQANLGRCIKCLILFQPPLGALAWKDQFNQLVELARE</sequence>
<evidence type="ECO:0000256" key="1">
    <source>
        <dbReference type="ARBA" id="ARBA00023157"/>
    </source>
</evidence>
<name>A0AAD9Q4I2_ACRCE</name>
<feature type="domain" description="F5/8 type C" evidence="2">
    <location>
        <begin position="14"/>
        <end position="118"/>
    </location>
</feature>
<feature type="domain" description="F5/8 type C" evidence="2">
    <location>
        <begin position="142"/>
        <end position="240"/>
    </location>
</feature>
<feature type="domain" description="F5/8 type C" evidence="2">
    <location>
        <begin position="651"/>
        <end position="692"/>
    </location>
</feature>
<dbReference type="FunFam" id="2.60.120.260:FF:000002">
    <property type="entry name" value="Coagulation factor VIII"/>
    <property type="match status" value="1"/>
</dbReference>